<organism evidence="2 3">
    <name type="scientific">Dothidotthia symphoricarpi CBS 119687</name>
    <dbReference type="NCBI Taxonomy" id="1392245"/>
    <lineage>
        <taxon>Eukaryota</taxon>
        <taxon>Fungi</taxon>
        <taxon>Dikarya</taxon>
        <taxon>Ascomycota</taxon>
        <taxon>Pezizomycotina</taxon>
        <taxon>Dothideomycetes</taxon>
        <taxon>Pleosporomycetidae</taxon>
        <taxon>Pleosporales</taxon>
        <taxon>Dothidotthiaceae</taxon>
        <taxon>Dothidotthia</taxon>
    </lineage>
</organism>
<feature type="region of interest" description="Disordered" evidence="1">
    <location>
        <begin position="1"/>
        <end position="58"/>
    </location>
</feature>
<proteinExistence type="predicted"/>
<dbReference type="Proteomes" id="UP000799771">
    <property type="component" value="Unassembled WGS sequence"/>
</dbReference>
<feature type="compositionally biased region" description="Basic and acidic residues" evidence="1">
    <location>
        <begin position="7"/>
        <end position="17"/>
    </location>
</feature>
<protein>
    <submittedName>
        <fullName evidence="2">Uncharacterized protein</fullName>
    </submittedName>
</protein>
<dbReference type="AlphaFoldDB" id="A0A6A5ZVL2"/>
<gene>
    <name evidence="2" type="ORF">P153DRAFT_391399</name>
</gene>
<reference evidence="2" key="1">
    <citation type="journal article" date="2020" name="Stud. Mycol.">
        <title>101 Dothideomycetes genomes: a test case for predicting lifestyles and emergence of pathogens.</title>
        <authorList>
            <person name="Haridas S."/>
            <person name="Albert R."/>
            <person name="Binder M."/>
            <person name="Bloem J."/>
            <person name="Labutti K."/>
            <person name="Salamov A."/>
            <person name="Andreopoulos B."/>
            <person name="Baker S."/>
            <person name="Barry K."/>
            <person name="Bills G."/>
            <person name="Bluhm B."/>
            <person name="Cannon C."/>
            <person name="Castanera R."/>
            <person name="Culley D."/>
            <person name="Daum C."/>
            <person name="Ezra D."/>
            <person name="Gonzalez J."/>
            <person name="Henrissat B."/>
            <person name="Kuo A."/>
            <person name="Liang C."/>
            <person name="Lipzen A."/>
            <person name="Lutzoni F."/>
            <person name="Magnuson J."/>
            <person name="Mondo S."/>
            <person name="Nolan M."/>
            <person name="Ohm R."/>
            <person name="Pangilinan J."/>
            <person name="Park H.-J."/>
            <person name="Ramirez L."/>
            <person name="Alfaro M."/>
            <person name="Sun H."/>
            <person name="Tritt A."/>
            <person name="Yoshinaga Y."/>
            <person name="Zwiers L.-H."/>
            <person name="Turgeon B."/>
            <person name="Goodwin S."/>
            <person name="Spatafora J."/>
            <person name="Crous P."/>
            <person name="Grigoriev I."/>
        </authorList>
    </citation>
    <scope>NUCLEOTIDE SEQUENCE</scope>
    <source>
        <strain evidence="2">CBS 119687</strain>
    </source>
</reference>
<keyword evidence="3" id="KW-1185">Reference proteome</keyword>
<evidence type="ECO:0000313" key="2">
    <source>
        <dbReference type="EMBL" id="KAF2123569.1"/>
    </source>
</evidence>
<sequence>MASLRSKTTEHGTEQEVRNAALKGHGTTRGQSSNSRKRAAPTTPNNGNVHPDGHIPISNLDKAWRDSEACFTDTSPEGSKITVPETAGPDRDSLLLFRLFGHGVEKADLTLDQYRLLVGARADYHAGISLHDIKSRRIGTKVRAVARLSTKDDVGGDLAEIDAEWAAANSAFSPIFQELESVPVWNQTQEARLAGEDRQNLPSLQRVRRVVRCECVADELCADCEQRTAEFHNRYPDIPKYSNDDIGEVLDEDDSGQDDENCDFEEVVNHSEGEESAAMFEDDTAEEPVVSLERIIDLEESSSTNSDMEERAQHLDSAPAIISDGTLSRKRVPRPEGAYHNVKIWLSDEQCAILVTAFYQTGGKVPVRVLQDTALTDMQMTRFWYHHLAANGGCKCHQNKRVSDKAYWAEYLGGEEVLQFPSYEESLE</sequence>
<dbReference type="EMBL" id="ML977525">
    <property type="protein sequence ID" value="KAF2123569.1"/>
    <property type="molecule type" value="Genomic_DNA"/>
</dbReference>
<evidence type="ECO:0000313" key="3">
    <source>
        <dbReference type="Proteomes" id="UP000799771"/>
    </source>
</evidence>
<name>A0A6A5ZVL2_9PLEO</name>
<evidence type="ECO:0000256" key="1">
    <source>
        <dbReference type="SAM" id="MobiDB-lite"/>
    </source>
</evidence>
<dbReference type="GeneID" id="54411490"/>
<accession>A0A6A5ZVL2</accession>
<dbReference type="RefSeq" id="XP_033517963.1">
    <property type="nucleotide sequence ID" value="XM_033671058.1"/>
</dbReference>